<dbReference type="Gene3D" id="1.20.1250.20">
    <property type="entry name" value="MFS general substrate transporter like domains"/>
    <property type="match status" value="2"/>
</dbReference>
<organism evidence="8 9">
    <name type="scientific">Diaporthe eres</name>
    <name type="common">Phomopsis oblonga</name>
    <dbReference type="NCBI Taxonomy" id="83184"/>
    <lineage>
        <taxon>Eukaryota</taxon>
        <taxon>Fungi</taxon>
        <taxon>Dikarya</taxon>
        <taxon>Ascomycota</taxon>
        <taxon>Pezizomycotina</taxon>
        <taxon>Sordariomycetes</taxon>
        <taxon>Sordariomycetidae</taxon>
        <taxon>Diaporthales</taxon>
        <taxon>Diaporthaceae</taxon>
        <taxon>Diaporthe</taxon>
        <taxon>Diaporthe eres species complex</taxon>
    </lineage>
</organism>
<feature type="transmembrane region" description="Helical" evidence="7">
    <location>
        <begin position="280"/>
        <end position="297"/>
    </location>
</feature>
<feature type="transmembrane region" description="Helical" evidence="7">
    <location>
        <begin position="202"/>
        <end position="223"/>
    </location>
</feature>
<proteinExistence type="predicted"/>
<dbReference type="InterPro" id="IPR036259">
    <property type="entry name" value="MFS_trans_sf"/>
</dbReference>
<evidence type="ECO:0000256" key="4">
    <source>
        <dbReference type="ARBA" id="ARBA00022989"/>
    </source>
</evidence>
<dbReference type="InterPro" id="IPR011701">
    <property type="entry name" value="MFS"/>
</dbReference>
<feature type="compositionally biased region" description="Polar residues" evidence="6">
    <location>
        <begin position="23"/>
        <end position="33"/>
    </location>
</feature>
<dbReference type="Pfam" id="PF07690">
    <property type="entry name" value="MFS_1"/>
    <property type="match status" value="1"/>
</dbReference>
<reference evidence="8 9" key="1">
    <citation type="submission" date="2024-02" db="EMBL/GenBank/DDBJ databases">
        <title>De novo assembly and annotation of 12 fungi associated with fruit tree decline syndrome in Ontario, Canada.</title>
        <authorList>
            <person name="Sulman M."/>
            <person name="Ellouze W."/>
            <person name="Ilyukhin E."/>
        </authorList>
    </citation>
    <scope>NUCLEOTIDE SEQUENCE [LARGE SCALE GENOMIC DNA]</scope>
    <source>
        <strain evidence="8 9">M169</strain>
    </source>
</reference>
<evidence type="ECO:0000256" key="1">
    <source>
        <dbReference type="ARBA" id="ARBA00004141"/>
    </source>
</evidence>
<evidence type="ECO:0000256" key="6">
    <source>
        <dbReference type="SAM" id="MobiDB-lite"/>
    </source>
</evidence>
<keyword evidence="2" id="KW-0813">Transport</keyword>
<sequence>MAPRPSSVPDNQSDRDGIDAEKGSSQLQEHIQQSGNLAPEDAEFLAHFTDAQRKRVLGKVDWRLVPMLLILYLISFIDRANIGNAKIEGLLPSLGMSGTEYNIALAVFFIPYTLAEVPSNALLNKFERPSTFMGIIVTIWGIVMMCTGFVHNFAGLCVSRIFLGLFEWLDPDEIRYLELRQIAAGRVKPQGTKKEKSFDMKIFVSVLCDLKIYLLIVAFWSNVTPNYGLKFTMPQVLKNMGYTSSNAQLMTVPAYCVGALAAYGFSVISDRVNWRMPTIVVPQLCVLTAYAILFAKAADIKDNIPACYFAICLACFGLYPIGPGVQAWNMSNLAGPAKRAMGIGWMTGVGNMGGITGSFIFLDREAPTYPTGFGSSLGFAAAGAVACLLLELMLFRSNKKNEGLSEEEVRAQFSDEDLERLGDKSPLFKYTL</sequence>
<keyword evidence="9" id="KW-1185">Reference proteome</keyword>
<dbReference type="SUPFAM" id="SSF103473">
    <property type="entry name" value="MFS general substrate transporter"/>
    <property type="match status" value="1"/>
</dbReference>
<keyword evidence="3 7" id="KW-0812">Transmembrane</keyword>
<dbReference type="EMBL" id="JAKNSF020000146">
    <property type="protein sequence ID" value="KAK7711263.1"/>
    <property type="molecule type" value="Genomic_DNA"/>
</dbReference>
<feature type="transmembrane region" description="Helical" evidence="7">
    <location>
        <begin position="60"/>
        <end position="77"/>
    </location>
</feature>
<accession>A0ABR1NQP1</accession>
<evidence type="ECO:0000256" key="5">
    <source>
        <dbReference type="ARBA" id="ARBA00023136"/>
    </source>
</evidence>
<evidence type="ECO:0000256" key="7">
    <source>
        <dbReference type="SAM" id="Phobius"/>
    </source>
</evidence>
<comment type="caution">
    <text evidence="8">The sequence shown here is derived from an EMBL/GenBank/DDBJ whole genome shotgun (WGS) entry which is preliminary data.</text>
</comment>
<evidence type="ECO:0000313" key="8">
    <source>
        <dbReference type="EMBL" id="KAK7711263.1"/>
    </source>
</evidence>
<keyword evidence="4 7" id="KW-1133">Transmembrane helix</keyword>
<feature type="transmembrane region" description="Helical" evidence="7">
    <location>
        <begin position="89"/>
        <end position="112"/>
    </location>
</feature>
<feature type="transmembrane region" description="Helical" evidence="7">
    <location>
        <begin position="303"/>
        <end position="321"/>
    </location>
</feature>
<evidence type="ECO:0000313" key="9">
    <source>
        <dbReference type="Proteomes" id="UP001430848"/>
    </source>
</evidence>
<feature type="transmembrane region" description="Helical" evidence="7">
    <location>
        <begin position="373"/>
        <end position="395"/>
    </location>
</feature>
<name>A0ABR1NQP1_DIAER</name>
<dbReference type="Proteomes" id="UP001430848">
    <property type="component" value="Unassembled WGS sequence"/>
</dbReference>
<protein>
    <recommendedName>
        <fullName evidence="10">Major facilitator superfamily transporter</fullName>
    </recommendedName>
</protein>
<feature type="transmembrane region" description="Helical" evidence="7">
    <location>
        <begin position="342"/>
        <end position="361"/>
    </location>
</feature>
<comment type="subcellular location">
    <subcellularLocation>
        <location evidence="1">Membrane</location>
        <topology evidence="1">Multi-pass membrane protein</topology>
    </subcellularLocation>
</comment>
<gene>
    <name evidence="8" type="ORF">SLS63_012696</name>
</gene>
<evidence type="ECO:0000256" key="2">
    <source>
        <dbReference type="ARBA" id="ARBA00022448"/>
    </source>
</evidence>
<feature type="transmembrane region" description="Helical" evidence="7">
    <location>
        <begin position="247"/>
        <end position="268"/>
    </location>
</feature>
<feature type="region of interest" description="Disordered" evidence="6">
    <location>
        <begin position="1"/>
        <end position="33"/>
    </location>
</feature>
<dbReference type="PANTHER" id="PTHR43791">
    <property type="entry name" value="PERMEASE-RELATED"/>
    <property type="match status" value="1"/>
</dbReference>
<feature type="transmembrane region" description="Helical" evidence="7">
    <location>
        <begin position="132"/>
        <end position="154"/>
    </location>
</feature>
<keyword evidence="5 7" id="KW-0472">Membrane</keyword>
<evidence type="ECO:0008006" key="10">
    <source>
        <dbReference type="Google" id="ProtNLM"/>
    </source>
</evidence>
<feature type="compositionally biased region" description="Basic and acidic residues" evidence="6">
    <location>
        <begin position="12"/>
        <end position="22"/>
    </location>
</feature>
<evidence type="ECO:0000256" key="3">
    <source>
        <dbReference type="ARBA" id="ARBA00022692"/>
    </source>
</evidence>
<dbReference type="PANTHER" id="PTHR43791:SF79">
    <property type="entry name" value="MAJOR FACILITATOR SUPERFAMILY (MFS) PROFILE DOMAIN-CONTAINING PROTEIN"/>
    <property type="match status" value="1"/>
</dbReference>